<dbReference type="AlphaFoldDB" id="A0A0L0ST82"/>
<dbReference type="VEuPathDB" id="FungiDB:AMAG_09570"/>
<dbReference type="Pfam" id="PF01556">
    <property type="entry name" value="DnaJ_C"/>
    <property type="match status" value="1"/>
</dbReference>
<evidence type="ECO:0000256" key="5">
    <source>
        <dbReference type="SAM" id="MobiDB-lite"/>
    </source>
</evidence>
<proteinExistence type="predicted"/>
<dbReference type="InterPro" id="IPR002939">
    <property type="entry name" value="DnaJ_C"/>
</dbReference>
<dbReference type="InterPro" id="IPR044713">
    <property type="entry name" value="DNJA1/2-like"/>
</dbReference>
<feature type="domain" description="Chaperone DnaJ C-terminal" evidence="6">
    <location>
        <begin position="3"/>
        <end position="201"/>
    </location>
</feature>
<dbReference type="Gene3D" id="2.10.230.10">
    <property type="entry name" value="Heat shock protein DnaJ, cysteine-rich domain"/>
    <property type="match status" value="1"/>
</dbReference>
<dbReference type="EMBL" id="GG745348">
    <property type="protein sequence ID" value="KNE65590.1"/>
    <property type="molecule type" value="Genomic_DNA"/>
</dbReference>
<sequence>MAHVLKVSLEDLYNGKTTKLALNKQVLCSPCGGKGTTKEGAEIACATCRGQGVRIQIRQIGPMIQQFQSAGKKVTNERKVLEVHIEKGMRDGTKITFRGESDQFPGMLPGDVVIILEEKPHDKFKRDGTQLYLEQSVDLLTALAGGQFAIKHLDGRHLLVQVIQGEILTPGIVKIVPGEGFPTQRHHEFGDLHIKFNIDFPTAADLDPSKLALLEQALPARPPLPALKGDVEEVVLATPDPNTRGGSGSRAHMDAMDEDDDDEGGHGGPGVQCATQ</sequence>
<dbReference type="OMA" id="SILNEGM"/>
<dbReference type="SUPFAM" id="SSF49493">
    <property type="entry name" value="HSP40/DnaJ peptide-binding domain"/>
    <property type="match status" value="2"/>
</dbReference>
<evidence type="ECO:0000313" key="8">
    <source>
        <dbReference type="Proteomes" id="UP000054350"/>
    </source>
</evidence>
<evidence type="ECO:0000256" key="2">
    <source>
        <dbReference type="ARBA" id="ARBA00022737"/>
    </source>
</evidence>
<evidence type="ECO:0000259" key="6">
    <source>
        <dbReference type="Pfam" id="PF01556"/>
    </source>
</evidence>
<evidence type="ECO:0000313" key="7">
    <source>
        <dbReference type="EMBL" id="KNE65590.1"/>
    </source>
</evidence>
<feature type="region of interest" description="Disordered" evidence="5">
    <location>
        <begin position="237"/>
        <end position="276"/>
    </location>
</feature>
<reference evidence="7 8" key="1">
    <citation type="submission" date="2009-11" db="EMBL/GenBank/DDBJ databases">
        <title>Annotation of Allomyces macrogynus ATCC 38327.</title>
        <authorList>
            <consortium name="The Broad Institute Genome Sequencing Platform"/>
            <person name="Russ C."/>
            <person name="Cuomo C."/>
            <person name="Burger G."/>
            <person name="Gray M.W."/>
            <person name="Holland P.W.H."/>
            <person name="King N."/>
            <person name="Lang F.B.F."/>
            <person name="Roger A.J."/>
            <person name="Ruiz-Trillo I."/>
            <person name="Young S.K."/>
            <person name="Zeng Q."/>
            <person name="Gargeya S."/>
            <person name="Fitzgerald M."/>
            <person name="Haas B."/>
            <person name="Abouelleil A."/>
            <person name="Alvarado L."/>
            <person name="Arachchi H.M."/>
            <person name="Berlin A."/>
            <person name="Chapman S.B."/>
            <person name="Gearin G."/>
            <person name="Goldberg J."/>
            <person name="Griggs A."/>
            <person name="Gujja S."/>
            <person name="Hansen M."/>
            <person name="Heiman D."/>
            <person name="Howarth C."/>
            <person name="Larimer J."/>
            <person name="Lui A."/>
            <person name="MacDonald P.J.P."/>
            <person name="McCowen C."/>
            <person name="Montmayeur A."/>
            <person name="Murphy C."/>
            <person name="Neiman D."/>
            <person name="Pearson M."/>
            <person name="Priest M."/>
            <person name="Roberts A."/>
            <person name="Saif S."/>
            <person name="Shea T."/>
            <person name="Sisk P."/>
            <person name="Stolte C."/>
            <person name="Sykes S."/>
            <person name="Wortman J."/>
            <person name="Nusbaum C."/>
            <person name="Birren B."/>
        </authorList>
    </citation>
    <scope>NUCLEOTIDE SEQUENCE [LARGE SCALE GENOMIC DNA]</scope>
    <source>
        <strain evidence="7 8">ATCC 38327</strain>
    </source>
</reference>
<dbReference type="InterPro" id="IPR001305">
    <property type="entry name" value="HSP_DnaJ_Cys-rich_dom"/>
</dbReference>
<keyword evidence="3" id="KW-0863">Zinc-finger</keyword>
<evidence type="ECO:0000256" key="3">
    <source>
        <dbReference type="ARBA" id="ARBA00022771"/>
    </source>
</evidence>
<dbReference type="Gene3D" id="2.60.260.20">
    <property type="entry name" value="Urease metallochaperone UreE, N-terminal domain"/>
    <property type="match status" value="3"/>
</dbReference>
<evidence type="ECO:0000256" key="4">
    <source>
        <dbReference type="ARBA" id="ARBA00022833"/>
    </source>
</evidence>
<keyword evidence="4" id="KW-0862">Zinc</keyword>
<dbReference type="Proteomes" id="UP000054350">
    <property type="component" value="Unassembled WGS sequence"/>
</dbReference>
<dbReference type="CDD" id="cd10719">
    <property type="entry name" value="DnaJ_zf"/>
    <property type="match status" value="1"/>
</dbReference>
<keyword evidence="1" id="KW-0479">Metal-binding</keyword>
<dbReference type="STRING" id="578462.A0A0L0ST82"/>
<dbReference type="SUPFAM" id="SSF57938">
    <property type="entry name" value="DnaJ/Hsp40 cysteine-rich domain"/>
    <property type="match status" value="1"/>
</dbReference>
<protein>
    <recommendedName>
        <fullName evidence="6">Chaperone DnaJ C-terminal domain-containing protein</fullName>
    </recommendedName>
</protein>
<dbReference type="GO" id="GO:0006457">
    <property type="term" value="P:protein folding"/>
    <property type="evidence" value="ECO:0007669"/>
    <property type="project" value="InterPro"/>
</dbReference>
<organism evidence="7 8">
    <name type="scientific">Allomyces macrogynus (strain ATCC 38327)</name>
    <name type="common">Allomyces javanicus var. macrogynus</name>
    <dbReference type="NCBI Taxonomy" id="578462"/>
    <lineage>
        <taxon>Eukaryota</taxon>
        <taxon>Fungi</taxon>
        <taxon>Fungi incertae sedis</taxon>
        <taxon>Blastocladiomycota</taxon>
        <taxon>Blastocladiomycetes</taxon>
        <taxon>Blastocladiales</taxon>
        <taxon>Blastocladiaceae</taxon>
        <taxon>Allomyces</taxon>
    </lineage>
</organism>
<keyword evidence="2" id="KW-0677">Repeat</keyword>
<dbReference type="InterPro" id="IPR036410">
    <property type="entry name" value="HSP_DnaJ_Cys-rich_dom_sf"/>
</dbReference>
<reference evidence="8" key="2">
    <citation type="submission" date="2009-11" db="EMBL/GenBank/DDBJ databases">
        <title>The Genome Sequence of Allomyces macrogynus strain ATCC 38327.</title>
        <authorList>
            <consortium name="The Broad Institute Genome Sequencing Platform"/>
            <person name="Russ C."/>
            <person name="Cuomo C."/>
            <person name="Shea T."/>
            <person name="Young S.K."/>
            <person name="Zeng Q."/>
            <person name="Koehrsen M."/>
            <person name="Haas B."/>
            <person name="Borodovsky M."/>
            <person name="Guigo R."/>
            <person name="Alvarado L."/>
            <person name="Berlin A."/>
            <person name="Borenstein D."/>
            <person name="Chen Z."/>
            <person name="Engels R."/>
            <person name="Freedman E."/>
            <person name="Gellesch M."/>
            <person name="Goldberg J."/>
            <person name="Griggs A."/>
            <person name="Gujja S."/>
            <person name="Heiman D."/>
            <person name="Hepburn T."/>
            <person name="Howarth C."/>
            <person name="Jen D."/>
            <person name="Larson L."/>
            <person name="Lewis B."/>
            <person name="Mehta T."/>
            <person name="Park D."/>
            <person name="Pearson M."/>
            <person name="Roberts A."/>
            <person name="Saif S."/>
            <person name="Shenoy N."/>
            <person name="Sisk P."/>
            <person name="Stolte C."/>
            <person name="Sykes S."/>
            <person name="Walk T."/>
            <person name="White J."/>
            <person name="Yandava C."/>
            <person name="Burger G."/>
            <person name="Gray M.W."/>
            <person name="Holland P.W.H."/>
            <person name="King N."/>
            <person name="Lang F.B.F."/>
            <person name="Roger A.J."/>
            <person name="Ruiz-Trillo I."/>
            <person name="Lander E."/>
            <person name="Nusbaum C."/>
        </authorList>
    </citation>
    <scope>NUCLEOTIDE SEQUENCE [LARGE SCALE GENOMIC DNA]</scope>
    <source>
        <strain evidence="8">ATCC 38327</strain>
    </source>
</reference>
<dbReference type="OrthoDB" id="550424at2759"/>
<dbReference type="CDD" id="cd10747">
    <property type="entry name" value="DnaJ_C"/>
    <property type="match status" value="1"/>
</dbReference>
<dbReference type="PANTHER" id="PTHR43888">
    <property type="entry name" value="DNAJ-LIKE-2, ISOFORM A-RELATED"/>
    <property type="match status" value="1"/>
</dbReference>
<keyword evidence="8" id="KW-1185">Reference proteome</keyword>
<dbReference type="eggNOG" id="KOG0712">
    <property type="taxonomic scope" value="Eukaryota"/>
</dbReference>
<accession>A0A0L0ST82</accession>
<dbReference type="GO" id="GO:0051082">
    <property type="term" value="F:unfolded protein binding"/>
    <property type="evidence" value="ECO:0007669"/>
    <property type="project" value="InterPro"/>
</dbReference>
<dbReference type="FunFam" id="2.60.260.20:FF:000003">
    <property type="entry name" value="DnaJ subfamily A member 2"/>
    <property type="match status" value="1"/>
</dbReference>
<gene>
    <name evidence="7" type="ORF">AMAG_09570</name>
</gene>
<dbReference type="GO" id="GO:0008270">
    <property type="term" value="F:zinc ion binding"/>
    <property type="evidence" value="ECO:0007669"/>
    <property type="project" value="UniProtKB-KW"/>
</dbReference>
<dbReference type="GO" id="GO:0030544">
    <property type="term" value="F:Hsp70 protein binding"/>
    <property type="evidence" value="ECO:0007669"/>
    <property type="project" value="InterPro"/>
</dbReference>
<evidence type="ECO:0000256" key="1">
    <source>
        <dbReference type="ARBA" id="ARBA00022723"/>
    </source>
</evidence>
<name>A0A0L0ST82_ALLM3</name>
<dbReference type="InterPro" id="IPR008971">
    <property type="entry name" value="HSP40/DnaJ_pept-bd"/>
</dbReference>